<name>A0A9I9DL38_CUCME</name>
<evidence type="ECO:0000256" key="1">
    <source>
        <dbReference type="SAM" id="MobiDB-lite"/>
    </source>
</evidence>
<proteinExistence type="predicted"/>
<reference evidence="2" key="1">
    <citation type="submission" date="2023-03" db="UniProtKB">
        <authorList>
            <consortium name="EnsemblPlants"/>
        </authorList>
    </citation>
    <scope>IDENTIFICATION</scope>
</reference>
<feature type="compositionally biased region" description="Polar residues" evidence="1">
    <location>
        <begin position="27"/>
        <end position="36"/>
    </location>
</feature>
<dbReference type="AlphaFoldDB" id="A0A9I9DL38"/>
<feature type="region of interest" description="Disordered" evidence="1">
    <location>
        <begin position="1"/>
        <end position="53"/>
    </location>
</feature>
<evidence type="ECO:0000313" key="2">
    <source>
        <dbReference type="EnsemblPlants" id="MELO3C019991.2.1"/>
    </source>
</evidence>
<organism evidence="2">
    <name type="scientific">Cucumis melo</name>
    <name type="common">Muskmelon</name>
    <dbReference type="NCBI Taxonomy" id="3656"/>
    <lineage>
        <taxon>Eukaryota</taxon>
        <taxon>Viridiplantae</taxon>
        <taxon>Streptophyta</taxon>
        <taxon>Embryophyta</taxon>
        <taxon>Tracheophyta</taxon>
        <taxon>Spermatophyta</taxon>
        <taxon>Magnoliopsida</taxon>
        <taxon>eudicotyledons</taxon>
        <taxon>Gunneridae</taxon>
        <taxon>Pentapetalae</taxon>
        <taxon>rosids</taxon>
        <taxon>fabids</taxon>
        <taxon>Cucurbitales</taxon>
        <taxon>Cucurbitaceae</taxon>
        <taxon>Benincaseae</taxon>
        <taxon>Cucumis</taxon>
    </lineage>
</organism>
<accession>A0A9I9DL38</accession>
<sequence>MDRSMSKKVTPTCSFQSRESNARRNIRNSLSPNGMLTMSEHMVHHDSSSLDLL</sequence>
<dbReference type="Gramene" id="MELO3C019991.2.1">
    <property type="protein sequence ID" value="MELO3C019991.2.1"/>
    <property type="gene ID" value="MELO3C019991.2"/>
</dbReference>
<feature type="compositionally biased region" description="Basic and acidic residues" evidence="1">
    <location>
        <begin position="41"/>
        <end position="53"/>
    </location>
</feature>
<dbReference type="EnsemblPlants" id="MELO3C019991.2.1">
    <property type="protein sequence ID" value="MELO3C019991.2.1"/>
    <property type="gene ID" value="MELO3C019991.2"/>
</dbReference>
<protein>
    <submittedName>
        <fullName evidence="2">Uncharacterized protein</fullName>
    </submittedName>
</protein>
<feature type="compositionally biased region" description="Polar residues" evidence="1">
    <location>
        <begin position="7"/>
        <end position="19"/>
    </location>
</feature>